<dbReference type="InterPro" id="IPR039424">
    <property type="entry name" value="SBP_5"/>
</dbReference>
<dbReference type="GO" id="GO:0042597">
    <property type="term" value="C:periplasmic space"/>
    <property type="evidence" value="ECO:0007669"/>
    <property type="project" value="UniProtKB-ARBA"/>
</dbReference>
<evidence type="ECO:0000313" key="5">
    <source>
        <dbReference type="Proteomes" id="UP000245166"/>
    </source>
</evidence>
<dbReference type="PROSITE" id="PS51257">
    <property type="entry name" value="PROKAR_LIPOPROTEIN"/>
    <property type="match status" value="1"/>
</dbReference>
<feature type="region of interest" description="Disordered" evidence="1">
    <location>
        <begin position="33"/>
        <end position="60"/>
    </location>
</feature>
<dbReference type="OrthoDB" id="5240629at2"/>
<dbReference type="RefSeq" id="WP_109229301.1">
    <property type="nucleotide sequence ID" value="NZ_PYHR01000002.1"/>
</dbReference>
<dbReference type="GO" id="GO:0015833">
    <property type="term" value="P:peptide transport"/>
    <property type="evidence" value="ECO:0007669"/>
    <property type="project" value="TreeGrafter"/>
</dbReference>
<dbReference type="PANTHER" id="PTHR30290">
    <property type="entry name" value="PERIPLASMIC BINDING COMPONENT OF ABC TRANSPORTER"/>
    <property type="match status" value="1"/>
</dbReference>
<dbReference type="Proteomes" id="UP000245166">
    <property type="component" value="Unassembled WGS sequence"/>
</dbReference>
<dbReference type="GO" id="GO:0043190">
    <property type="term" value="C:ATP-binding cassette (ABC) transporter complex"/>
    <property type="evidence" value="ECO:0007669"/>
    <property type="project" value="InterPro"/>
</dbReference>
<dbReference type="EMBL" id="PYHR01000002">
    <property type="protein sequence ID" value="PWD50919.1"/>
    <property type="molecule type" value="Genomic_DNA"/>
</dbReference>
<dbReference type="Pfam" id="PF00496">
    <property type="entry name" value="SBP_bac_5"/>
    <property type="match status" value="1"/>
</dbReference>
<organism evidence="4 5">
    <name type="scientific">Serinibacter arcticus</name>
    <dbReference type="NCBI Taxonomy" id="1655435"/>
    <lineage>
        <taxon>Bacteria</taxon>
        <taxon>Bacillati</taxon>
        <taxon>Actinomycetota</taxon>
        <taxon>Actinomycetes</taxon>
        <taxon>Micrococcales</taxon>
        <taxon>Beutenbergiaceae</taxon>
        <taxon>Serinibacter</taxon>
    </lineage>
</organism>
<dbReference type="InterPro" id="IPR030678">
    <property type="entry name" value="Peptide/Ni-bd"/>
</dbReference>
<dbReference type="CDD" id="cd08492">
    <property type="entry name" value="PBP2_NikA_DppA_OppA_like_15"/>
    <property type="match status" value="1"/>
</dbReference>
<protein>
    <submittedName>
        <fullName evidence="4">Peptide ABC transporter</fullName>
    </submittedName>
</protein>
<evidence type="ECO:0000256" key="2">
    <source>
        <dbReference type="SAM" id="SignalP"/>
    </source>
</evidence>
<keyword evidence="5" id="KW-1185">Reference proteome</keyword>
<feature type="domain" description="Solute-binding protein family 5" evidence="3">
    <location>
        <begin position="108"/>
        <end position="482"/>
    </location>
</feature>
<dbReference type="Gene3D" id="3.40.190.10">
    <property type="entry name" value="Periplasmic binding protein-like II"/>
    <property type="match status" value="1"/>
</dbReference>
<feature type="compositionally biased region" description="Gly residues" evidence="1">
    <location>
        <begin position="35"/>
        <end position="47"/>
    </location>
</feature>
<evidence type="ECO:0000313" key="4">
    <source>
        <dbReference type="EMBL" id="PWD50919.1"/>
    </source>
</evidence>
<comment type="caution">
    <text evidence="4">The sequence shown here is derived from an EMBL/GenBank/DDBJ whole genome shotgun (WGS) entry which is preliminary data.</text>
</comment>
<dbReference type="Gene3D" id="3.10.105.10">
    <property type="entry name" value="Dipeptide-binding Protein, Domain 3"/>
    <property type="match status" value="1"/>
</dbReference>
<feature type="signal peptide" evidence="2">
    <location>
        <begin position="1"/>
        <end position="34"/>
    </location>
</feature>
<reference evidence="4 5" key="1">
    <citation type="submission" date="2018-03" db="EMBL/GenBank/DDBJ databases">
        <title>Genome assembly of novel Miniimonas species PCH200.</title>
        <authorList>
            <person name="Thakur V."/>
            <person name="Kumar V."/>
            <person name="Singh D."/>
        </authorList>
    </citation>
    <scope>NUCLEOTIDE SEQUENCE [LARGE SCALE GENOMIC DNA]</scope>
    <source>
        <strain evidence="4 5">PCH200</strain>
    </source>
</reference>
<dbReference type="InterPro" id="IPR000914">
    <property type="entry name" value="SBP_5_dom"/>
</dbReference>
<dbReference type="SUPFAM" id="SSF53850">
    <property type="entry name" value="Periplasmic binding protein-like II"/>
    <property type="match status" value="1"/>
</dbReference>
<dbReference type="AlphaFoldDB" id="A0A2U1ZVB3"/>
<feature type="chain" id="PRO_5015687882" evidence="2">
    <location>
        <begin position="35"/>
        <end position="569"/>
    </location>
</feature>
<gene>
    <name evidence="4" type="ORF">C8046_09895</name>
</gene>
<dbReference type="GO" id="GO:1904680">
    <property type="term" value="F:peptide transmembrane transporter activity"/>
    <property type="evidence" value="ECO:0007669"/>
    <property type="project" value="TreeGrafter"/>
</dbReference>
<evidence type="ECO:0000256" key="1">
    <source>
        <dbReference type="SAM" id="MobiDB-lite"/>
    </source>
</evidence>
<accession>A0A2U1ZVB3</accession>
<evidence type="ECO:0000259" key="3">
    <source>
        <dbReference type="Pfam" id="PF00496"/>
    </source>
</evidence>
<keyword evidence="2" id="KW-0732">Signal</keyword>
<dbReference type="PIRSF" id="PIRSF002741">
    <property type="entry name" value="MppA"/>
    <property type="match status" value="1"/>
</dbReference>
<name>A0A2U1ZVB3_9MICO</name>
<proteinExistence type="predicted"/>
<sequence length="569" mass="60022">MSRSTLRPPSRRATLPALLAVAALTLTACGSADAGTGGGAGSTGGSGSETTEAETDAGEPVAGGDLVWALETEPLTLNPQTNGQNKAKLLLRNLVDSYLYKNADGSYDPWLAESFTYDDAETQLTLVLREGVTFSDGDVLDSAAVLANLDQARVEGYSGQAVFSLRNVTDVATPDERTVVITLSQPDAFLLDYLSSLNGAPISPTSITTAANLAAGGTDVAGTGPFVLESYTAGQDVVLTQRADYDWAPEAADHDGPAHLDSVTYRFLGEASTRTGALTSGQVDAIDGVQSIDVPLFADSEEFTYDRALNNGLPYTYYFNVSQAPLDDVRVRQAFIKGVDLDAVLQGVHHGEVDRALAPVSSISPFYDESVGASYETDVDGANALLDEAGWTERDAEGYRTKGGARLTIVDYAAAPYLRDNRELLGQAISASLKENVGIDFQFSPVDAGTATEKADANDYQIFDNSRGDADSGQPLIFLYATDGTLARGKVDDTALDTLLTEAAATNDVATRTDLYQQAQQHIAENAYSLPIYVPQDNVAAASGVHGIAIDEAGGVLWSAYDIWKEAGA</sequence>